<accession>A0AAD5TFE2</accession>
<evidence type="ECO:0000313" key="4">
    <source>
        <dbReference type="Proteomes" id="UP001212152"/>
    </source>
</evidence>
<evidence type="ECO:0000313" key="3">
    <source>
        <dbReference type="EMBL" id="KAJ3174027.1"/>
    </source>
</evidence>
<dbReference type="FunFam" id="3.30.420.40:FF:000058">
    <property type="entry name" value="Putative actin-related protein 5"/>
    <property type="match status" value="1"/>
</dbReference>
<dbReference type="Pfam" id="PF00022">
    <property type="entry name" value="Actin"/>
    <property type="match status" value="1"/>
</dbReference>
<dbReference type="PANTHER" id="PTHR11937">
    <property type="entry name" value="ACTIN"/>
    <property type="match status" value="1"/>
</dbReference>
<dbReference type="Gene3D" id="3.90.640.10">
    <property type="entry name" value="Actin, Chain A, domain 4"/>
    <property type="match status" value="1"/>
</dbReference>
<dbReference type="Gene3D" id="3.30.420.40">
    <property type="match status" value="3"/>
</dbReference>
<dbReference type="SMART" id="SM00268">
    <property type="entry name" value="ACTIN"/>
    <property type="match status" value="1"/>
</dbReference>
<feature type="compositionally biased region" description="Gly residues" evidence="2">
    <location>
        <begin position="62"/>
        <end position="74"/>
    </location>
</feature>
<evidence type="ECO:0000256" key="1">
    <source>
        <dbReference type="RuleBase" id="RU000487"/>
    </source>
</evidence>
<evidence type="ECO:0000256" key="2">
    <source>
        <dbReference type="SAM" id="MobiDB-lite"/>
    </source>
</evidence>
<dbReference type="Proteomes" id="UP001212152">
    <property type="component" value="Unassembled WGS sequence"/>
</dbReference>
<reference evidence="3" key="1">
    <citation type="submission" date="2020-05" db="EMBL/GenBank/DDBJ databases">
        <title>Phylogenomic resolution of chytrid fungi.</title>
        <authorList>
            <person name="Stajich J.E."/>
            <person name="Amses K."/>
            <person name="Simmons R."/>
            <person name="Seto K."/>
            <person name="Myers J."/>
            <person name="Bonds A."/>
            <person name="Quandt C.A."/>
            <person name="Barry K."/>
            <person name="Liu P."/>
            <person name="Grigoriev I."/>
            <person name="Longcore J.E."/>
            <person name="James T.Y."/>
        </authorList>
    </citation>
    <scope>NUCLEOTIDE SEQUENCE</scope>
    <source>
        <strain evidence="3">JEL0379</strain>
    </source>
</reference>
<dbReference type="InterPro" id="IPR004000">
    <property type="entry name" value="Actin"/>
</dbReference>
<name>A0AAD5TFE2_9FUNG</name>
<dbReference type="CDD" id="cd13395">
    <property type="entry name" value="ASKHA_NBD_Arp4_ACTL6-like"/>
    <property type="match status" value="1"/>
</dbReference>
<comment type="caution">
    <text evidence="3">The sequence shown here is derived from an EMBL/GenBank/DDBJ whole genome shotgun (WGS) entry which is preliminary data.</text>
</comment>
<dbReference type="InterPro" id="IPR043129">
    <property type="entry name" value="ATPase_NBD"/>
</dbReference>
<proteinExistence type="inferred from homology"/>
<dbReference type="SUPFAM" id="SSF53067">
    <property type="entry name" value="Actin-like ATPase domain"/>
    <property type="match status" value="2"/>
</dbReference>
<gene>
    <name evidence="3" type="primary">ACTL6A</name>
    <name evidence="3" type="ORF">HDU87_007242</name>
</gene>
<dbReference type="EMBL" id="JADGJQ010000066">
    <property type="protein sequence ID" value="KAJ3174027.1"/>
    <property type="molecule type" value="Genomic_DNA"/>
</dbReference>
<comment type="similarity">
    <text evidence="1">Belongs to the actin family.</text>
</comment>
<sequence>MSTATYGGDEVSALVFDIGSSTSKVGYAGEDTPKAVFPSWVGYPATNGVEAMDVDEPAPASGSGGLVGEGGSGDGADAPTPDVVAAKKDRRQKPLRYVGETELYPWKPNVELKNPLKDCVGMSVRVYGQTHIKVMRLANEAATESGALTPIRDAFVFLRIVEDWDAYEALWDHAFARLRVESSEHPLLLSEPSWNPRESREKLIELAFETYDVPCFYLARSAVLAAFASGRSTALVLDSGGHMTCAVPVVDGYVLKKALQKQPYAGNFVSNQALLHLTAQGINVTPQYLVSNKSAVDAGQPPRFDLRERPNTSASYHKLALDRAVDEFKETVCHVSETAFNETALNARPVKNYEFPDGYNNIFGIERFKITESLFKPSYMLRDSQQPPDGNPAPVSITQLVQNSIALCDPDLRSQLYPNVVLTGASTLLPGFADRVHHELLSAAPGFKTKIQAAGQTTERRFSPWIGGSILASLGTFHQMWVSKEEYAEIGVNVEKRLH</sequence>
<organism evidence="3 4">
    <name type="scientific">Geranomyces variabilis</name>
    <dbReference type="NCBI Taxonomy" id="109894"/>
    <lineage>
        <taxon>Eukaryota</taxon>
        <taxon>Fungi</taxon>
        <taxon>Fungi incertae sedis</taxon>
        <taxon>Chytridiomycota</taxon>
        <taxon>Chytridiomycota incertae sedis</taxon>
        <taxon>Chytridiomycetes</taxon>
        <taxon>Spizellomycetales</taxon>
        <taxon>Powellomycetaceae</taxon>
        <taxon>Geranomyces</taxon>
    </lineage>
</organism>
<keyword evidence="4" id="KW-1185">Reference proteome</keyword>
<feature type="region of interest" description="Disordered" evidence="2">
    <location>
        <begin position="52"/>
        <end position="91"/>
    </location>
</feature>
<dbReference type="AlphaFoldDB" id="A0AAD5TFE2"/>
<protein>
    <submittedName>
        <fullName evidence="3">Actin-like 6A</fullName>
    </submittedName>
</protein>